<evidence type="ECO:0000313" key="4">
    <source>
        <dbReference type="EMBL" id="KAH3800899.1"/>
    </source>
</evidence>
<name>A0A9D4J975_DREPO</name>
<organism evidence="4 5">
    <name type="scientific">Dreissena polymorpha</name>
    <name type="common">Zebra mussel</name>
    <name type="synonym">Mytilus polymorpha</name>
    <dbReference type="NCBI Taxonomy" id="45954"/>
    <lineage>
        <taxon>Eukaryota</taxon>
        <taxon>Metazoa</taxon>
        <taxon>Spiralia</taxon>
        <taxon>Lophotrochozoa</taxon>
        <taxon>Mollusca</taxon>
        <taxon>Bivalvia</taxon>
        <taxon>Autobranchia</taxon>
        <taxon>Heteroconchia</taxon>
        <taxon>Euheterodonta</taxon>
        <taxon>Imparidentia</taxon>
        <taxon>Neoheterodontei</taxon>
        <taxon>Myida</taxon>
        <taxon>Dreissenoidea</taxon>
        <taxon>Dreissenidae</taxon>
        <taxon>Dreissena</taxon>
    </lineage>
</organism>
<dbReference type="Gene3D" id="3.40.50.300">
    <property type="entry name" value="P-loop containing nucleotide triphosphate hydrolases"/>
    <property type="match status" value="1"/>
</dbReference>
<dbReference type="SUPFAM" id="SSF52540">
    <property type="entry name" value="P-loop containing nucleoside triphosphate hydrolases"/>
    <property type="match status" value="1"/>
</dbReference>
<proteinExistence type="inferred from homology"/>
<dbReference type="GO" id="GO:0008146">
    <property type="term" value="F:sulfotransferase activity"/>
    <property type="evidence" value="ECO:0007669"/>
    <property type="project" value="InterPro"/>
</dbReference>
<evidence type="ECO:0000256" key="2">
    <source>
        <dbReference type="ARBA" id="ARBA00022679"/>
    </source>
</evidence>
<dbReference type="OrthoDB" id="6341251at2759"/>
<keyword evidence="5" id="KW-1185">Reference proteome</keyword>
<evidence type="ECO:0000256" key="1">
    <source>
        <dbReference type="ARBA" id="ARBA00005771"/>
    </source>
</evidence>
<dbReference type="Pfam" id="PF00685">
    <property type="entry name" value="Sulfotransfer_1"/>
    <property type="match status" value="1"/>
</dbReference>
<evidence type="ECO:0000313" key="5">
    <source>
        <dbReference type="Proteomes" id="UP000828390"/>
    </source>
</evidence>
<accession>A0A9D4J975</accession>
<keyword evidence="2" id="KW-0808">Transferase</keyword>
<reference evidence="4" key="1">
    <citation type="journal article" date="2019" name="bioRxiv">
        <title>The Genome of the Zebra Mussel, Dreissena polymorpha: A Resource for Invasive Species Research.</title>
        <authorList>
            <person name="McCartney M.A."/>
            <person name="Auch B."/>
            <person name="Kono T."/>
            <person name="Mallez S."/>
            <person name="Zhang Y."/>
            <person name="Obille A."/>
            <person name="Becker A."/>
            <person name="Abrahante J.E."/>
            <person name="Garbe J."/>
            <person name="Badalamenti J.P."/>
            <person name="Herman A."/>
            <person name="Mangelson H."/>
            <person name="Liachko I."/>
            <person name="Sullivan S."/>
            <person name="Sone E.D."/>
            <person name="Koren S."/>
            <person name="Silverstein K.A.T."/>
            <person name="Beckman K.B."/>
            <person name="Gohl D.M."/>
        </authorList>
    </citation>
    <scope>NUCLEOTIDE SEQUENCE</scope>
    <source>
        <strain evidence="4">Duluth1</strain>
        <tissue evidence="4">Whole animal</tissue>
    </source>
</reference>
<comment type="similarity">
    <text evidence="1">Belongs to the sulfotransferase 1 family.</text>
</comment>
<dbReference type="InterPro" id="IPR000863">
    <property type="entry name" value="Sulfotransferase_dom"/>
</dbReference>
<reference evidence="4" key="2">
    <citation type="submission" date="2020-11" db="EMBL/GenBank/DDBJ databases">
        <authorList>
            <person name="McCartney M.A."/>
            <person name="Auch B."/>
            <person name="Kono T."/>
            <person name="Mallez S."/>
            <person name="Becker A."/>
            <person name="Gohl D.M."/>
            <person name="Silverstein K.A.T."/>
            <person name="Koren S."/>
            <person name="Bechman K.B."/>
            <person name="Herman A."/>
            <person name="Abrahante J.E."/>
            <person name="Garbe J."/>
        </authorList>
    </citation>
    <scope>NUCLEOTIDE SEQUENCE</scope>
    <source>
        <strain evidence="4">Duluth1</strain>
        <tissue evidence="4">Whole animal</tissue>
    </source>
</reference>
<gene>
    <name evidence="4" type="ORF">DPMN_154542</name>
</gene>
<comment type="caution">
    <text evidence="4">The sequence shown here is derived from an EMBL/GenBank/DDBJ whole genome shotgun (WGS) entry which is preliminary data.</text>
</comment>
<dbReference type="InterPro" id="IPR027417">
    <property type="entry name" value="P-loop_NTPase"/>
</dbReference>
<protein>
    <recommendedName>
        <fullName evidence="3">Sulfotransferase domain-containing protein</fullName>
    </recommendedName>
</protein>
<dbReference type="PANTHER" id="PTHR11783">
    <property type="entry name" value="SULFOTRANSFERASE SULT"/>
    <property type="match status" value="1"/>
</dbReference>
<dbReference type="Proteomes" id="UP000828390">
    <property type="component" value="Unassembled WGS sequence"/>
</dbReference>
<sequence length="286" mass="32905">MEWKTSSVRDATGVGFDVIEHEELVSPANAKKIEPEQQLKDIKDFLYQDHDILLCSYPKTGSHWFNNIVHFLVHPGPVNDIMSVSPKNLDLLPVEMVAQQTPPRIILSHLGPSRLPTDHLQNGGKIILITRNPRDTMVANRYHVMKHEIFDRAEMEWGAFFKFWIDGKIPPGNYFNYFGSWKKFIADQKPNVLVVHYENMILNGVSELRRISDFLQVTNSDERLKQIQERCSLSTPQQVGTSGKVHGTPLKDKYGLNGHWKQHFTVAQSEEFDTVEAMHKESIFQI</sequence>
<feature type="domain" description="Sulfotransferase" evidence="3">
    <location>
        <begin position="49"/>
        <end position="275"/>
    </location>
</feature>
<evidence type="ECO:0000259" key="3">
    <source>
        <dbReference type="Pfam" id="PF00685"/>
    </source>
</evidence>
<dbReference type="AlphaFoldDB" id="A0A9D4J975"/>
<dbReference type="EMBL" id="JAIWYP010000007">
    <property type="protein sequence ID" value="KAH3800899.1"/>
    <property type="molecule type" value="Genomic_DNA"/>
</dbReference>